<dbReference type="EMBL" id="JAUYZG010000022">
    <property type="protein sequence ID" value="KAK2872569.1"/>
    <property type="molecule type" value="Genomic_DNA"/>
</dbReference>
<protein>
    <submittedName>
        <fullName evidence="2">Uncharacterized protein</fullName>
    </submittedName>
</protein>
<dbReference type="Proteomes" id="UP001187343">
    <property type="component" value="Unassembled WGS sequence"/>
</dbReference>
<comment type="caution">
    <text evidence="2">The sequence shown here is derived from an EMBL/GenBank/DDBJ whole genome shotgun (WGS) entry which is preliminary data.</text>
</comment>
<organism evidence="2 3">
    <name type="scientific">Cirrhinus molitorella</name>
    <name type="common">mud carp</name>
    <dbReference type="NCBI Taxonomy" id="172907"/>
    <lineage>
        <taxon>Eukaryota</taxon>
        <taxon>Metazoa</taxon>
        <taxon>Chordata</taxon>
        <taxon>Craniata</taxon>
        <taxon>Vertebrata</taxon>
        <taxon>Euteleostomi</taxon>
        <taxon>Actinopterygii</taxon>
        <taxon>Neopterygii</taxon>
        <taxon>Teleostei</taxon>
        <taxon>Ostariophysi</taxon>
        <taxon>Cypriniformes</taxon>
        <taxon>Cyprinidae</taxon>
        <taxon>Labeoninae</taxon>
        <taxon>Labeonini</taxon>
        <taxon>Cirrhinus</taxon>
    </lineage>
</organism>
<keyword evidence="3" id="KW-1185">Reference proteome</keyword>
<evidence type="ECO:0000313" key="3">
    <source>
        <dbReference type="Proteomes" id="UP001187343"/>
    </source>
</evidence>
<dbReference type="AlphaFoldDB" id="A0AA88TF91"/>
<reference evidence="2" key="1">
    <citation type="submission" date="2023-08" db="EMBL/GenBank/DDBJ databases">
        <title>Chromosome-level Genome Assembly of mud carp (Cirrhinus molitorella).</title>
        <authorList>
            <person name="Liu H."/>
        </authorList>
    </citation>
    <scope>NUCLEOTIDE SEQUENCE</scope>
    <source>
        <strain evidence="2">Prfri</strain>
        <tissue evidence="2">Muscle</tissue>
    </source>
</reference>
<name>A0AA88TF91_9TELE</name>
<feature type="region of interest" description="Disordered" evidence="1">
    <location>
        <begin position="1"/>
        <end position="26"/>
    </location>
</feature>
<evidence type="ECO:0000313" key="2">
    <source>
        <dbReference type="EMBL" id="KAK2872569.1"/>
    </source>
</evidence>
<evidence type="ECO:0000256" key="1">
    <source>
        <dbReference type="SAM" id="MobiDB-lite"/>
    </source>
</evidence>
<gene>
    <name evidence="2" type="ORF">Q8A67_022466</name>
</gene>
<feature type="compositionally biased region" description="Low complexity" evidence="1">
    <location>
        <begin position="9"/>
        <end position="19"/>
    </location>
</feature>
<sequence length="67" mass="7491">MVDERLSPQAQARANAHAHNTPRTSSLCCCPASKQATSHWDHHTLALLLKPLKVKGRVLQWDVVPLR</sequence>
<accession>A0AA88TF91</accession>
<proteinExistence type="predicted"/>